<protein>
    <submittedName>
        <fullName evidence="1">Uncharacterized protein</fullName>
    </submittedName>
</protein>
<dbReference type="Gene3D" id="3.40.390.10">
    <property type="entry name" value="Collagenase (Catalytic Domain)"/>
    <property type="match status" value="1"/>
</dbReference>
<reference evidence="1" key="1">
    <citation type="journal article" date="2021" name="Genome Biol. Evol.">
        <title>A High-Quality Reference Genome for a Parasitic Bivalve with Doubly Uniparental Inheritance (Bivalvia: Unionida).</title>
        <authorList>
            <person name="Smith C.H."/>
        </authorList>
    </citation>
    <scope>NUCLEOTIDE SEQUENCE</scope>
    <source>
        <strain evidence="1">CHS0354</strain>
    </source>
</reference>
<reference evidence="1" key="3">
    <citation type="submission" date="2023-05" db="EMBL/GenBank/DDBJ databases">
        <authorList>
            <person name="Smith C.H."/>
        </authorList>
    </citation>
    <scope>NUCLEOTIDE SEQUENCE</scope>
    <source>
        <strain evidence="1">CHS0354</strain>
        <tissue evidence="1">Mantle</tissue>
    </source>
</reference>
<dbReference type="AlphaFoldDB" id="A0AAE0SU97"/>
<dbReference type="EMBL" id="JAEAOA010001203">
    <property type="protein sequence ID" value="KAK3598280.1"/>
    <property type="molecule type" value="Genomic_DNA"/>
</dbReference>
<sequence>MYDILNTIHSQTPSDIIDRSVWFTLTSVIGLYGFYRGTLRYLSLVLYALVEEFRLSNFVITLVPCKQQHTNLDTTRFVPPGLWFILYHEPNPGMNLFHGADHDGEGEGAACNPEDYFLMSPEGPYICPNNTFFKNTWTFSNCSVDSFKRSLKLKDCVKYTGSVYNKDEYTNFMLNQAGDVFTPQEQCTLVFGRGSMFHAESPQEWSHITMYMLFDINGKT</sequence>
<comment type="caution">
    <text evidence="1">The sequence shown here is derived from an EMBL/GenBank/DDBJ whole genome shotgun (WGS) entry which is preliminary data.</text>
</comment>
<evidence type="ECO:0000313" key="2">
    <source>
        <dbReference type="Proteomes" id="UP001195483"/>
    </source>
</evidence>
<dbReference type="InterPro" id="IPR024079">
    <property type="entry name" value="MetalloPept_cat_dom_sf"/>
</dbReference>
<evidence type="ECO:0000313" key="1">
    <source>
        <dbReference type="EMBL" id="KAK3598280.1"/>
    </source>
</evidence>
<dbReference type="GO" id="GO:0008237">
    <property type="term" value="F:metallopeptidase activity"/>
    <property type="evidence" value="ECO:0007669"/>
    <property type="project" value="InterPro"/>
</dbReference>
<gene>
    <name evidence="1" type="ORF">CHS0354_019806</name>
</gene>
<dbReference type="Proteomes" id="UP001195483">
    <property type="component" value="Unassembled WGS sequence"/>
</dbReference>
<name>A0AAE0SU97_9BIVA</name>
<reference evidence="1" key="2">
    <citation type="journal article" date="2021" name="Genome Biol. Evol.">
        <title>Developing a high-quality reference genome for a parasitic bivalve with doubly uniparental inheritance (Bivalvia: Unionida).</title>
        <authorList>
            <person name="Smith C.H."/>
        </authorList>
    </citation>
    <scope>NUCLEOTIDE SEQUENCE</scope>
    <source>
        <strain evidence="1">CHS0354</strain>
        <tissue evidence="1">Mantle</tissue>
    </source>
</reference>
<proteinExistence type="predicted"/>
<organism evidence="1 2">
    <name type="scientific">Potamilus streckersoni</name>
    <dbReference type="NCBI Taxonomy" id="2493646"/>
    <lineage>
        <taxon>Eukaryota</taxon>
        <taxon>Metazoa</taxon>
        <taxon>Spiralia</taxon>
        <taxon>Lophotrochozoa</taxon>
        <taxon>Mollusca</taxon>
        <taxon>Bivalvia</taxon>
        <taxon>Autobranchia</taxon>
        <taxon>Heteroconchia</taxon>
        <taxon>Palaeoheterodonta</taxon>
        <taxon>Unionida</taxon>
        <taxon>Unionoidea</taxon>
        <taxon>Unionidae</taxon>
        <taxon>Ambleminae</taxon>
        <taxon>Lampsilini</taxon>
        <taxon>Potamilus</taxon>
    </lineage>
</organism>
<keyword evidence="2" id="KW-1185">Reference proteome</keyword>
<accession>A0AAE0SU97</accession>